<organism evidence="1 2">
    <name type="scientific">Caballeronia glathei</name>
    <dbReference type="NCBI Taxonomy" id="60547"/>
    <lineage>
        <taxon>Bacteria</taxon>
        <taxon>Pseudomonadati</taxon>
        <taxon>Pseudomonadota</taxon>
        <taxon>Betaproteobacteria</taxon>
        <taxon>Burkholderiales</taxon>
        <taxon>Burkholderiaceae</taxon>
        <taxon>Caballeronia</taxon>
    </lineage>
</organism>
<dbReference type="InterPro" id="IPR011335">
    <property type="entry name" value="Restrct_endonuc-II-like"/>
</dbReference>
<proteinExistence type="predicted"/>
<dbReference type="Proteomes" id="UP000027466">
    <property type="component" value="Unassembled WGS sequence"/>
</dbReference>
<dbReference type="STRING" id="60547.GCA_000751215_02968"/>
<name>A0A069PF59_9BURK</name>
<dbReference type="InterPro" id="IPR011604">
    <property type="entry name" value="PDDEXK-like_dom_sf"/>
</dbReference>
<evidence type="ECO:0000313" key="2">
    <source>
        <dbReference type="Proteomes" id="UP000027466"/>
    </source>
</evidence>
<evidence type="ECO:0000313" key="1">
    <source>
        <dbReference type="EMBL" id="KDR39190.1"/>
    </source>
</evidence>
<gene>
    <name evidence="1" type="ORF">BG61_34385</name>
</gene>
<sequence length="208" mass="23946">MLKIRCSSLSRIMTEPKGKDEVLSVGAKTYVEDLASEFVYGYTKTIGSKEMDKGIIVENTSIALLNDVLFTSYTKNTERKTNDWLTGECDIDTGSKIIDIKSSWSLPTFPTTIRAGRDKDYEWQLRGYMLLWDRDEAEIAYCMVTTPDELIRFEPTEIHYVDHIDPALRVTRVPYQRDRALEEKIKQKVEAARAYFDEVVELIATEHA</sequence>
<dbReference type="Gene3D" id="3.90.320.10">
    <property type="match status" value="1"/>
</dbReference>
<reference evidence="1 2" key="1">
    <citation type="submission" date="2014-03" db="EMBL/GenBank/DDBJ databases">
        <title>Draft Genome Sequences of Four Burkholderia Strains.</title>
        <authorList>
            <person name="Liu X.Y."/>
            <person name="Li C.X."/>
            <person name="Xu J.H."/>
        </authorList>
    </citation>
    <scope>NUCLEOTIDE SEQUENCE [LARGE SCALE GENOMIC DNA]</scope>
    <source>
        <strain evidence="1 2">DSM 50014</strain>
    </source>
</reference>
<accession>A0A069PF59</accession>
<dbReference type="SUPFAM" id="SSF52980">
    <property type="entry name" value="Restriction endonuclease-like"/>
    <property type="match status" value="1"/>
</dbReference>
<dbReference type="EMBL" id="JFHC01000064">
    <property type="protein sequence ID" value="KDR39190.1"/>
    <property type="molecule type" value="Genomic_DNA"/>
</dbReference>
<comment type="caution">
    <text evidence="1">The sequence shown here is derived from an EMBL/GenBank/DDBJ whole genome shotgun (WGS) entry which is preliminary data.</text>
</comment>
<protein>
    <submittedName>
        <fullName evidence="1">Uncharacterized protein</fullName>
    </submittedName>
</protein>
<dbReference type="RefSeq" id="WP_063741139.1">
    <property type="nucleotide sequence ID" value="NZ_CADFFX010000020.1"/>
</dbReference>
<keyword evidence="2" id="KW-1185">Reference proteome</keyword>
<dbReference type="AlphaFoldDB" id="A0A069PF59"/>